<feature type="binding site" evidence="6">
    <location>
        <position position="159"/>
    </location>
    <ligand>
        <name>substrate</name>
    </ligand>
</feature>
<dbReference type="InterPro" id="IPR015868">
    <property type="entry name" value="Glutaminase"/>
</dbReference>
<evidence type="ECO:0000256" key="6">
    <source>
        <dbReference type="HAMAP-Rule" id="MF_00313"/>
    </source>
</evidence>
<evidence type="ECO:0000313" key="8">
    <source>
        <dbReference type="Proteomes" id="UP000288812"/>
    </source>
</evidence>
<dbReference type="PANTHER" id="PTHR12544:SF29">
    <property type="entry name" value="GLUTAMINASE"/>
    <property type="match status" value="1"/>
</dbReference>
<comment type="similarity">
    <text evidence="1 6">Belongs to the glutaminase family.</text>
</comment>
<dbReference type="Proteomes" id="UP000288812">
    <property type="component" value="Unassembled WGS sequence"/>
</dbReference>
<comment type="subunit">
    <text evidence="2 6">Homotetramer.</text>
</comment>
<comment type="caution">
    <text evidence="7">The sequence shown here is derived from an EMBL/GenBank/DDBJ whole genome shotgun (WGS) entry which is preliminary data.</text>
</comment>
<dbReference type="AlphaFoldDB" id="A0A437S8I5"/>
<comment type="catalytic activity">
    <reaction evidence="5 6">
        <text>L-glutamine + H2O = L-glutamate + NH4(+)</text>
        <dbReference type="Rhea" id="RHEA:15889"/>
        <dbReference type="ChEBI" id="CHEBI:15377"/>
        <dbReference type="ChEBI" id="CHEBI:28938"/>
        <dbReference type="ChEBI" id="CHEBI:29985"/>
        <dbReference type="ChEBI" id="CHEBI:58359"/>
        <dbReference type="EC" id="3.5.1.2"/>
    </reaction>
</comment>
<feature type="binding site" evidence="6">
    <location>
        <position position="242"/>
    </location>
    <ligand>
        <name>substrate</name>
    </ligand>
</feature>
<dbReference type="GO" id="GO:0006543">
    <property type="term" value="P:L-glutamine catabolic process"/>
    <property type="evidence" value="ECO:0007669"/>
    <property type="project" value="TreeGrafter"/>
</dbReference>
<name>A0A437S8I5_9FIRM</name>
<dbReference type="Pfam" id="PF04960">
    <property type="entry name" value="Glutaminase"/>
    <property type="match status" value="1"/>
</dbReference>
<proteinExistence type="inferred from homology"/>
<evidence type="ECO:0000256" key="5">
    <source>
        <dbReference type="ARBA" id="ARBA00049534"/>
    </source>
</evidence>
<evidence type="ECO:0000256" key="2">
    <source>
        <dbReference type="ARBA" id="ARBA00011881"/>
    </source>
</evidence>
<dbReference type="GO" id="GO:0006537">
    <property type="term" value="P:glutamate biosynthetic process"/>
    <property type="evidence" value="ECO:0007669"/>
    <property type="project" value="TreeGrafter"/>
</dbReference>
<dbReference type="InterPro" id="IPR012338">
    <property type="entry name" value="Beta-lactam/transpept-like"/>
</dbReference>
<dbReference type="EMBL" id="RLIH01000004">
    <property type="protein sequence ID" value="RVU55158.1"/>
    <property type="molecule type" value="Genomic_DNA"/>
</dbReference>
<evidence type="ECO:0000256" key="1">
    <source>
        <dbReference type="ARBA" id="ARBA00011076"/>
    </source>
</evidence>
<evidence type="ECO:0000313" key="7">
    <source>
        <dbReference type="EMBL" id="RVU55158.1"/>
    </source>
</evidence>
<accession>A0A437S8I5</accession>
<gene>
    <name evidence="6 7" type="primary">glsA</name>
    <name evidence="7" type="ORF">EF514_03915</name>
</gene>
<dbReference type="NCBIfam" id="TIGR03814">
    <property type="entry name" value="Gln_ase"/>
    <property type="match status" value="1"/>
</dbReference>
<protein>
    <recommendedName>
        <fullName evidence="3 6">Glutaminase</fullName>
        <ecNumber evidence="3 6">3.5.1.2</ecNumber>
    </recommendedName>
</protein>
<organism evidence="7 8">
    <name type="scientific">Anaerosphaera multitolerans</name>
    <dbReference type="NCBI Taxonomy" id="2487351"/>
    <lineage>
        <taxon>Bacteria</taxon>
        <taxon>Bacillati</taxon>
        <taxon>Bacillota</taxon>
        <taxon>Tissierellia</taxon>
        <taxon>Tissierellales</taxon>
        <taxon>Peptoniphilaceae</taxon>
        <taxon>Anaerosphaera</taxon>
    </lineage>
</organism>
<dbReference type="Gene3D" id="3.40.710.10">
    <property type="entry name" value="DD-peptidase/beta-lactamase superfamily"/>
    <property type="match status" value="1"/>
</dbReference>
<sequence>MDLVEIEQKLKAAVKDSEFLKKEGEVASYIPELENVDKDNFGMALTTVKGQTLAFGDEKIKFSIQSISKVINLIMALEDFGPEKVFSKVGTEATAYKFNSLIPIDEKVVNPFINAGAITTASLIKGGDVEERFNRVLAKVRELSGSEDVIFLEEVYNSEMKTTDRNRSIAYYLKSKEIIEGDSEEILDLYVRNCSIGLNVRQLSEIGGVLANGGRSLKDGRQLIDKNVVKTTLSLMSTCGMYEESGRYSIEVGFPSKSGVGGAIIGIVPGKCGVCTYSPRLDKFGNSVRGKKVLAEISETLNLNMFIGGNNGNF</sequence>
<reference evidence="7 8" key="1">
    <citation type="submission" date="2018-11" db="EMBL/GenBank/DDBJ databases">
        <title>Genome sequencing and assembly of Anaerosphaera sp. nov., GS7-6-2.</title>
        <authorList>
            <person name="Rettenmaier R."/>
            <person name="Liebl W."/>
            <person name="Zverlov V."/>
        </authorList>
    </citation>
    <scope>NUCLEOTIDE SEQUENCE [LARGE SCALE GENOMIC DNA]</scope>
    <source>
        <strain evidence="7 8">GS7-6-2</strain>
    </source>
</reference>
<keyword evidence="8" id="KW-1185">Reference proteome</keyword>
<keyword evidence="4 6" id="KW-0378">Hydrolase</keyword>
<dbReference type="GO" id="GO:0004359">
    <property type="term" value="F:glutaminase activity"/>
    <property type="evidence" value="ECO:0007669"/>
    <property type="project" value="UniProtKB-UniRule"/>
</dbReference>
<dbReference type="EC" id="3.5.1.2" evidence="3 6"/>
<feature type="binding site" evidence="6">
    <location>
        <position position="190"/>
    </location>
    <ligand>
        <name>substrate</name>
    </ligand>
</feature>
<feature type="binding site" evidence="6">
    <location>
        <position position="66"/>
    </location>
    <ligand>
        <name>substrate</name>
    </ligand>
</feature>
<dbReference type="HAMAP" id="MF_00313">
    <property type="entry name" value="Glutaminase"/>
    <property type="match status" value="1"/>
</dbReference>
<feature type="binding site" evidence="6">
    <location>
        <position position="260"/>
    </location>
    <ligand>
        <name>substrate</name>
    </ligand>
</feature>
<keyword evidence="6" id="KW-0007">Acetylation</keyword>
<dbReference type="FunFam" id="3.40.710.10:FF:000005">
    <property type="entry name" value="Glutaminase"/>
    <property type="match status" value="1"/>
</dbReference>
<dbReference type="SUPFAM" id="SSF56601">
    <property type="entry name" value="beta-lactamase/transpeptidase-like"/>
    <property type="match status" value="1"/>
</dbReference>
<evidence type="ECO:0000256" key="3">
    <source>
        <dbReference type="ARBA" id="ARBA00012918"/>
    </source>
</evidence>
<evidence type="ECO:0000256" key="4">
    <source>
        <dbReference type="ARBA" id="ARBA00022801"/>
    </source>
</evidence>
<feature type="binding site" evidence="6">
    <location>
        <position position="114"/>
    </location>
    <ligand>
        <name>substrate</name>
    </ligand>
</feature>
<dbReference type="PANTHER" id="PTHR12544">
    <property type="entry name" value="GLUTAMINASE"/>
    <property type="match status" value="1"/>
</dbReference>
<dbReference type="OrthoDB" id="9788822at2"/>
<feature type="binding site" evidence="6">
    <location>
        <position position="166"/>
    </location>
    <ligand>
        <name>substrate</name>
    </ligand>
</feature>